<evidence type="ECO:0000256" key="1">
    <source>
        <dbReference type="ARBA" id="ARBA00004496"/>
    </source>
</evidence>
<dbReference type="InterPro" id="IPR023058">
    <property type="entry name" value="PPIase_PpiC_CS"/>
</dbReference>
<dbReference type="GO" id="GO:0003755">
    <property type="term" value="F:peptidyl-prolyl cis-trans isomerase activity"/>
    <property type="evidence" value="ECO:0007669"/>
    <property type="project" value="UniProtKB-UniRule"/>
</dbReference>
<dbReference type="AlphaFoldDB" id="A0AAD5TZ69"/>
<comment type="catalytic activity">
    <reaction evidence="6">
        <text>[protein]-peptidylproline (omega=180) = [protein]-peptidylproline (omega=0)</text>
        <dbReference type="Rhea" id="RHEA:16237"/>
        <dbReference type="Rhea" id="RHEA-COMP:10747"/>
        <dbReference type="Rhea" id="RHEA-COMP:10748"/>
        <dbReference type="ChEBI" id="CHEBI:83833"/>
        <dbReference type="ChEBI" id="CHEBI:83834"/>
        <dbReference type="EC" id="5.2.1.8"/>
    </reaction>
</comment>
<organism evidence="8 9">
    <name type="scientific">Clydaea vesicula</name>
    <dbReference type="NCBI Taxonomy" id="447962"/>
    <lineage>
        <taxon>Eukaryota</taxon>
        <taxon>Fungi</taxon>
        <taxon>Fungi incertae sedis</taxon>
        <taxon>Chytridiomycota</taxon>
        <taxon>Chytridiomycota incertae sedis</taxon>
        <taxon>Chytridiomycetes</taxon>
        <taxon>Lobulomycetales</taxon>
        <taxon>Lobulomycetaceae</taxon>
        <taxon>Clydaea</taxon>
    </lineage>
</organism>
<evidence type="ECO:0000313" key="9">
    <source>
        <dbReference type="Proteomes" id="UP001211065"/>
    </source>
</evidence>
<dbReference type="GO" id="GO:0005737">
    <property type="term" value="C:cytoplasm"/>
    <property type="evidence" value="ECO:0007669"/>
    <property type="project" value="UniProtKB-SubCell"/>
</dbReference>
<proteinExistence type="inferred from homology"/>
<dbReference type="Pfam" id="PF00639">
    <property type="entry name" value="Rotamase"/>
    <property type="match status" value="1"/>
</dbReference>
<dbReference type="PANTHER" id="PTHR43629">
    <property type="entry name" value="PEPTIDYL-PROLYL CIS-TRANS ISOMERASE"/>
    <property type="match status" value="1"/>
</dbReference>
<comment type="function">
    <text evidence="4">PPIases accelerate the folding of proteins. It prefers amino acid residues with hydrophobic side chains like leucine and phenylalanine in the P1 position of the peptides substrates.</text>
</comment>
<accession>A0AAD5TZ69</accession>
<dbReference type="Gene3D" id="3.10.50.40">
    <property type="match status" value="1"/>
</dbReference>
<keyword evidence="3" id="KW-0963">Cytoplasm</keyword>
<dbReference type="InterPro" id="IPR000297">
    <property type="entry name" value="PPIase_PpiC"/>
</dbReference>
<comment type="caution">
    <text evidence="8">The sequence shown here is derived from an EMBL/GenBank/DDBJ whole genome shotgun (WGS) entry which is preliminary data.</text>
</comment>
<keyword evidence="9" id="KW-1185">Reference proteome</keyword>
<evidence type="ECO:0000256" key="6">
    <source>
        <dbReference type="RuleBase" id="RU363014"/>
    </source>
</evidence>
<dbReference type="PROSITE" id="PS01096">
    <property type="entry name" value="PPIC_PPIASE_1"/>
    <property type="match status" value="1"/>
</dbReference>
<evidence type="ECO:0000256" key="5">
    <source>
        <dbReference type="PROSITE-ProRule" id="PRU00278"/>
    </source>
</evidence>
<gene>
    <name evidence="8" type="ORF">HK099_005482</name>
</gene>
<dbReference type="Proteomes" id="UP001211065">
    <property type="component" value="Unassembled WGS sequence"/>
</dbReference>
<evidence type="ECO:0000256" key="2">
    <source>
        <dbReference type="ARBA" id="ARBA00007656"/>
    </source>
</evidence>
<dbReference type="InterPro" id="IPR046357">
    <property type="entry name" value="PPIase_dom_sf"/>
</dbReference>
<name>A0AAD5TZ69_9FUNG</name>
<feature type="domain" description="PpiC" evidence="7">
    <location>
        <begin position="53"/>
        <end position="140"/>
    </location>
</feature>
<dbReference type="InterPro" id="IPR052204">
    <property type="entry name" value="PpiC/parvulin_rotamase"/>
</dbReference>
<evidence type="ECO:0000259" key="7">
    <source>
        <dbReference type="PROSITE" id="PS50198"/>
    </source>
</evidence>
<dbReference type="PROSITE" id="PS50198">
    <property type="entry name" value="PPIC_PPIASE_2"/>
    <property type="match status" value="1"/>
</dbReference>
<dbReference type="PANTHER" id="PTHR43629:SF2">
    <property type="entry name" value="RHODANESE-LIKE_PPIC DOMAIN-CONTAINING PROTEIN 12, CHLOROPLASTIC"/>
    <property type="match status" value="1"/>
</dbReference>
<dbReference type="EMBL" id="JADGJW010000429">
    <property type="protein sequence ID" value="KAJ3217388.1"/>
    <property type="molecule type" value="Genomic_DNA"/>
</dbReference>
<comment type="subcellular location">
    <subcellularLocation>
        <location evidence="1">Cytoplasm</location>
    </subcellularLocation>
</comment>
<keyword evidence="5 6" id="KW-0697">Rotamase</keyword>
<dbReference type="SUPFAM" id="SSF54534">
    <property type="entry name" value="FKBP-like"/>
    <property type="match status" value="1"/>
</dbReference>
<protein>
    <recommendedName>
        <fullName evidence="6">Peptidyl-prolyl cis-trans isomerase</fullName>
        <ecNumber evidence="6">5.2.1.8</ecNumber>
    </recommendedName>
</protein>
<evidence type="ECO:0000313" key="8">
    <source>
        <dbReference type="EMBL" id="KAJ3217388.1"/>
    </source>
</evidence>
<comment type="similarity">
    <text evidence="2">Belongs to the PpiC/parvulin rotamase family.</text>
</comment>
<evidence type="ECO:0000256" key="3">
    <source>
        <dbReference type="ARBA" id="ARBA00022490"/>
    </source>
</evidence>
<evidence type="ECO:0000256" key="4">
    <source>
        <dbReference type="ARBA" id="ARBA00046231"/>
    </source>
</evidence>
<reference evidence="8" key="1">
    <citation type="submission" date="2020-05" db="EMBL/GenBank/DDBJ databases">
        <title>Phylogenomic resolution of chytrid fungi.</title>
        <authorList>
            <person name="Stajich J.E."/>
            <person name="Amses K."/>
            <person name="Simmons R."/>
            <person name="Seto K."/>
            <person name="Myers J."/>
            <person name="Bonds A."/>
            <person name="Quandt C.A."/>
            <person name="Barry K."/>
            <person name="Liu P."/>
            <person name="Grigoriev I."/>
            <person name="Longcore J.E."/>
            <person name="James T.Y."/>
        </authorList>
    </citation>
    <scope>NUCLEOTIDE SEQUENCE</scope>
    <source>
        <strain evidence="8">JEL0476</strain>
    </source>
</reference>
<dbReference type="EC" id="5.2.1.8" evidence="6"/>
<keyword evidence="5 6" id="KW-0413">Isomerase</keyword>
<sequence>MADQQTLMQRLTEFAQPAINYLNQPVIGPIKGWHILFFFLFQAFQAFTAPKRGNSVTASHILVKEEAEAKELLEKIKEDPTKFEELAEKHSSCPSKSKGGDLGQMVPEFDKVCFDKETVVGEVYGPVKTSFGYHLIKVTKASPERENKKTN</sequence>